<dbReference type="Gene3D" id="3.30.300.90">
    <property type="entry name" value="BolA-like"/>
    <property type="match status" value="1"/>
</dbReference>
<protein>
    <recommendedName>
        <fullName evidence="4">Acid stress-induced BolA-like protein IbaG/YrbA</fullName>
    </recommendedName>
</protein>
<evidence type="ECO:0000313" key="2">
    <source>
        <dbReference type="EMBL" id="RIY31661.1"/>
    </source>
</evidence>
<comment type="caution">
    <text evidence="2">The sequence shown here is derived from an EMBL/GenBank/DDBJ whole genome shotgun (WGS) entry which is preliminary data.</text>
</comment>
<dbReference type="EMBL" id="NRJH01000057">
    <property type="protein sequence ID" value="RIY31661.1"/>
    <property type="molecule type" value="Genomic_DNA"/>
</dbReference>
<evidence type="ECO:0000313" key="3">
    <source>
        <dbReference type="Proteomes" id="UP000266258"/>
    </source>
</evidence>
<dbReference type="InterPro" id="IPR036065">
    <property type="entry name" value="BolA-like_sf"/>
</dbReference>
<dbReference type="SUPFAM" id="SSF82657">
    <property type="entry name" value="BolA-like"/>
    <property type="match status" value="1"/>
</dbReference>
<evidence type="ECO:0000256" key="1">
    <source>
        <dbReference type="RuleBase" id="RU003860"/>
    </source>
</evidence>
<accession>A0A3A1Y2K3</accession>
<comment type="similarity">
    <text evidence="1">Belongs to the BolA/IbaG family.</text>
</comment>
<dbReference type="InterPro" id="IPR002634">
    <property type="entry name" value="BolA"/>
</dbReference>
<proteinExistence type="inferred from homology"/>
<dbReference type="Pfam" id="PF01722">
    <property type="entry name" value="BolA"/>
    <property type="match status" value="1"/>
</dbReference>
<dbReference type="Proteomes" id="UP000266258">
    <property type="component" value="Unassembled WGS sequence"/>
</dbReference>
<evidence type="ECO:0008006" key="4">
    <source>
        <dbReference type="Google" id="ProtNLM"/>
    </source>
</evidence>
<dbReference type="AlphaFoldDB" id="A0A3A1Y2K3"/>
<gene>
    <name evidence="2" type="ORF">CJP74_06580</name>
</gene>
<name>A0A3A1Y2K3_9GAMM</name>
<reference evidence="2 3" key="1">
    <citation type="submission" date="2017-08" db="EMBL/GenBank/DDBJ databases">
        <title>Reclassification of Bisgaard taxon 37 and 44.</title>
        <authorList>
            <person name="Christensen H."/>
        </authorList>
    </citation>
    <scope>NUCLEOTIDE SEQUENCE [LARGE SCALE GENOMIC DNA]</scope>
    <source>
        <strain evidence="2 3">B96_4</strain>
    </source>
</reference>
<organism evidence="2 3">
    <name type="scientific">Psittacicella melopsittaci</name>
    <dbReference type="NCBI Taxonomy" id="2028576"/>
    <lineage>
        <taxon>Bacteria</taxon>
        <taxon>Pseudomonadati</taxon>
        <taxon>Pseudomonadota</taxon>
        <taxon>Gammaproteobacteria</taxon>
        <taxon>Pasteurellales</taxon>
        <taxon>Psittacicellaceae</taxon>
        <taxon>Psittacicella</taxon>
    </lineage>
</organism>
<keyword evidence="3" id="KW-1185">Reference proteome</keyword>
<dbReference type="PIRSF" id="PIRSF003113">
    <property type="entry name" value="BolA"/>
    <property type="match status" value="1"/>
</dbReference>
<sequence>METVLVEQDLLARVGEELKKLELEDFKLFLEGNHVKIVAVSELFNDMSLLKKQQYIMRATKPFLSSGEIHAVHIKTFTPEEWKVQKHLY</sequence>
<dbReference type="OrthoDB" id="9812890at2"/>